<dbReference type="Pfam" id="PF05960">
    <property type="entry name" value="DUF885"/>
    <property type="match status" value="1"/>
</dbReference>
<comment type="caution">
    <text evidence="2">The sequence shown here is derived from an EMBL/GenBank/DDBJ whole genome shotgun (WGS) entry which is preliminary data.</text>
</comment>
<gene>
    <name evidence="2" type="ORF">E6K74_05680</name>
</gene>
<evidence type="ECO:0000256" key="1">
    <source>
        <dbReference type="SAM" id="MobiDB-lite"/>
    </source>
</evidence>
<reference evidence="2 3" key="1">
    <citation type="journal article" date="2019" name="Nat. Microbiol.">
        <title>Mediterranean grassland soil C-N compound turnover is dependent on rainfall and depth, and is mediated by genomically divergent microorganisms.</title>
        <authorList>
            <person name="Diamond S."/>
            <person name="Andeer P.F."/>
            <person name="Li Z."/>
            <person name="Crits-Christoph A."/>
            <person name="Burstein D."/>
            <person name="Anantharaman K."/>
            <person name="Lane K.R."/>
            <person name="Thomas B.C."/>
            <person name="Pan C."/>
            <person name="Northen T.R."/>
            <person name="Banfield J.F."/>
        </authorList>
    </citation>
    <scope>NUCLEOTIDE SEQUENCE [LARGE SCALE GENOMIC DNA]</scope>
    <source>
        <strain evidence="2">WS_4</strain>
    </source>
</reference>
<dbReference type="InterPro" id="IPR010281">
    <property type="entry name" value="DUF885"/>
</dbReference>
<evidence type="ECO:0000313" key="3">
    <source>
        <dbReference type="Proteomes" id="UP000319829"/>
    </source>
</evidence>
<sequence>LDDITPRGIAKEKKRLEDVLARARAIDEGALPPKDRLTRAALVTEVEDNLAWTDCGLYEWTVDPLGGPQGEFMDLAEYTNIETSEDASRYVKRVRAMGPYLDDHIANLRSGKSHKKVAVRDGVKKTLDQLARLHGTPVESLGVWKPAVVPHPAWSKAERERFATDLGNAIKTSLLPALERYRAFLDKEILPVSRPPERAGLSELPQGLDCYKKMIRVHTSLDMTPEEIHRLGLEEVGKFRRDLAALGQKVFGTSDVAEIQKRLRTDPEMHFKTSAEVEAKAREALARAQAAVPRWFGIQPKAPCEVKVIGMHEAPYTTIAYYREPSADGKRPGAYMINTYQPETRPRYEAEALAFHESVPGHHLQIAIAQELKGLPEFRKHQGVTAFVEGWGLYSEHLADEMGLYTSDVDRLGMLSFDAWQHRKRSRPLHRVARPGAGVQDRTAGDPESPR</sequence>
<protein>
    <submittedName>
        <fullName evidence="2">DUF885 domain-containing protein</fullName>
    </submittedName>
</protein>
<dbReference type="AlphaFoldDB" id="A0A538STH8"/>
<feature type="compositionally biased region" description="Basic residues" evidence="1">
    <location>
        <begin position="424"/>
        <end position="433"/>
    </location>
</feature>
<dbReference type="PANTHER" id="PTHR33361:SF2">
    <property type="entry name" value="DUF885 DOMAIN-CONTAINING PROTEIN"/>
    <property type="match status" value="1"/>
</dbReference>
<evidence type="ECO:0000313" key="2">
    <source>
        <dbReference type="EMBL" id="TMQ54584.1"/>
    </source>
</evidence>
<feature type="non-terminal residue" evidence="2">
    <location>
        <position position="1"/>
    </location>
</feature>
<dbReference type="PANTHER" id="PTHR33361">
    <property type="entry name" value="GLR0591 PROTEIN"/>
    <property type="match status" value="1"/>
</dbReference>
<organism evidence="2 3">
    <name type="scientific">Eiseniibacteriota bacterium</name>
    <dbReference type="NCBI Taxonomy" id="2212470"/>
    <lineage>
        <taxon>Bacteria</taxon>
        <taxon>Candidatus Eiseniibacteriota</taxon>
    </lineage>
</organism>
<feature type="region of interest" description="Disordered" evidence="1">
    <location>
        <begin position="424"/>
        <end position="451"/>
    </location>
</feature>
<name>A0A538STH8_UNCEI</name>
<dbReference type="Proteomes" id="UP000319829">
    <property type="component" value="Unassembled WGS sequence"/>
</dbReference>
<accession>A0A538STH8</accession>
<dbReference type="EMBL" id="VBOU01000064">
    <property type="protein sequence ID" value="TMQ54584.1"/>
    <property type="molecule type" value="Genomic_DNA"/>
</dbReference>
<proteinExistence type="predicted"/>